<feature type="transmembrane region" description="Helical" evidence="5">
    <location>
        <begin position="73"/>
        <end position="93"/>
    </location>
</feature>
<dbReference type="Pfam" id="PF02600">
    <property type="entry name" value="DsbB"/>
    <property type="match status" value="1"/>
</dbReference>
<dbReference type="Gene3D" id="1.20.1550.10">
    <property type="entry name" value="DsbB-like"/>
    <property type="match status" value="1"/>
</dbReference>
<feature type="transmembrane region" description="Helical" evidence="5">
    <location>
        <begin position="143"/>
        <end position="162"/>
    </location>
</feature>
<keyword evidence="2 5" id="KW-0812">Transmembrane</keyword>
<dbReference type="PIRSF" id="PIRSF033913">
    <property type="entry name" value="S-S_format_DsbB"/>
    <property type="match status" value="1"/>
</dbReference>
<keyword evidence="4 5" id="KW-0472">Membrane</keyword>
<dbReference type="InterPro" id="IPR023380">
    <property type="entry name" value="DsbB-like_sf"/>
</dbReference>
<evidence type="ECO:0000256" key="5">
    <source>
        <dbReference type="SAM" id="Phobius"/>
    </source>
</evidence>
<organism evidence="6 7">
    <name type="scientific">Sphingomonas adhaesiva</name>
    <dbReference type="NCBI Taxonomy" id="28212"/>
    <lineage>
        <taxon>Bacteria</taxon>
        <taxon>Pseudomonadati</taxon>
        <taxon>Pseudomonadota</taxon>
        <taxon>Alphaproteobacteria</taxon>
        <taxon>Sphingomonadales</taxon>
        <taxon>Sphingomonadaceae</taxon>
        <taxon>Sphingomonas</taxon>
    </lineage>
</organism>
<protein>
    <submittedName>
        <fullName evidence="6">Disulfide bond formation protein B</fullName>
    </submittedName>
</protein>
<name>A0A2A4IAB0_9SPHN</name>
<evidence type="ECO:0000256" key="3">
    <source>
        <dbReference type="ARBA" id="ARBA00022989"/>
    </source>
</evidence>
<evidence type="ECO:0000256" key="1">
    <source>
        <dbReference type="ARBA" id="ARBA00004141"/>
    </source>
</evidence>
<dbReference type="InterPro" id="IPR024199">
    <property type="entry name" value="Uncharacterised_DsbB"/>
</dbReference>
<dbReference type="GO" id="GO:0016020">
    <property type="term" value="C:membrane"/>
    <property type="evidence" value="ECO:0007669"/>
    <property type="project" value="UniProtKB-SubCell"/>
</dbReference>
<evidence type="ECO:0000313" key="7">
    <source>
        <dbReference type="Proteomes" id="UP000218323"/>
    </source>
</evidence>
<feature type="transmembrane region" description="Helical" evidence="5">
    <location>
        <begin position="48"/>
        <end position="66"/>
    </location>
</feature>
<accession>A0A2A4IAB0</accession>
<dbReference type="EMBL" id="NWVC01000003">
    <property type="protein sequence ID" value="PCG14723.1"/>
    <property type="molecule type" value="Genomic_DNA"/>
</dbReference>
<gene>
    <name evidence="6" type="ORF">COA07_09565</name>
</gene>
<sequence length="165" mass="17306">MTRAASAIGLRNARLLALVIPAALLGGAWAFQLLGGLYPCEMCHWQRWPHYGALALAVLAFVTGGARVKATLVAGAAALIAISGLIGVFHAGVEYHWWQGITACTQTVSTTGLSTDQALRDLLAAPIVRCDAAQWALFGVSLAGWNAILSLTGAAVIVSQLWRRG</sequence>
<dbReference type="GO" id="GO:0006457">
    <property type="term" value="P:protein folding"/>
    <property type="evidence" value="ECO:0007669"/>
    <property type="project" value="InterPro"/>
</dbReference>
<evidence type="ECO:0000313" key="6">
    <source>
        <dbReference type="EMBL" id="PCG14723.1"/>
    </source>
</evidence>
<dbReference type="GO" id="GO:0015035">
    <property type="term" value="F:protein-disulfide reductase activity"/>
    <property type="evidence" value="ECO:0007669"/>
    <property type="project" value="InterPro"/>
</dbReference>
<evidence type="ECO:0000256" key="2">
    <source>
        <dbReference type="ARBA" id="ARBA00022692"/>
    </source>
</evidence>
<reference evidence="6 7" key="1">
    <citation type="submission" date="2017-09" db="EMBL/GenBank/DDBJ databases">
        <title>Sphingomonas adhaesiva DSM 7418, whole genome shotgun sequence.</title>
        <authorList>
            <person name="Feng G."/>
            <person name="Zhu H."/>
        </authorList>
    </citation>
    <scope>NUCLEOTIDE SEQUENCE [LARGE SCALE GENOMIC DNA]</scope>
    <source>
        <strain evidence="6 7">DSM 7418</strain>
    </source>
</reference>
<keyword evidence="3 5" id="KW-1133">Transmembrane helix</keyword>
<proteinExistence type="predicted"/>
<comment type="caution">
    <text evidence="6">The sequence shown here is derived from an EMBL/GenBank/DDBJ whole genome shotgun (WGS) entry which is preliminary data.</text>
</comment>
<dbReference type="Proteomes" id="UP000218323">
    <property type="component" value="Unassembled WGS sequence"/>
</dbReference>
<dbReference type="SUPFAM" id="SSF158442">
    <property type="entry name" value="DsbB-like"/>
    <property type="match status" value="1"/>
</dbReference>
<comment type="subcellular location">
    <subcellularLocation>
        <location evidence="1">Membrane</location>
        <topology evidence="1">Multi-pass membrane protein</topology>
    </subcellularLocation>
</comment>
<dbReference type="RefSeq" id="WP_066711297.1">
    <property type="nucleotide sequence ID" value="NZ_JBHIWA010000032.1"/>
</dbReference>
<keyword evidence="7" id="KW-1185">Reference proteome</keyword>
<dbReference type="InterPro" id="IPR003752">
    <property type="entry name" value="DiS_bond_form_DsbB/BdbC"/>
</dbReference>
<evidence type="ECO:0000256" key="4">
    <source>
        <dbReference type="ARBA" id="ARBA00023136"/>
    </source>
</evidence>
<dbReference type="AlphaFoldDB" id="A0A2A4IAB0"/>